<sequence length="185" mass="19724">MAHTLRNPIAFAGSQSTGVGGLVLGGGYGWLSAAYGLAIDNLVQATVVTADGAIRTANASENADLFWAIRGAGSNFGVVTEFVLKLHTQRRTVFAGLAIFSPDTLEALLDVTQQWWDKGPSEKEGMIQAFTRGPDHQARIGYCILHHIDLTDGHTSNVYSLASCVSSSTTARKKRAARTTRLSST</sequence>
<evidence type="ECO:0000313" key="1">
    <source>
        <dbReference type="EMBL" id="KAJ3013413.1"/>
    </source>
</evidence>
<dbReference type="EMBL" id="JANSHE010000271">
    <property type="protein sequence ID" value="KAJ3013413.1"/>
    <property type="molecule type" value="Genomic_DNA"/>
</dbReference>
<gene>
    <name evidence="1" type="ORF">NUW54_g1602</name>
</gene>
<proteinExistence type="predicted"/>
<protein>
    <submittedName>
        <fullName evidence="1">Uncharacterized protein</fullName>
    </submittedName>
</protein>
<name>A0ACC1Q6I4_9APHY</name>
<reference evidence="1" key="1">
    <citation type="submission" date="2022-08" db="EMBL/GenBank/DDBJ databases">
        <title>Genome Sequence of Pycnoporus sanguineus.</title>
        <authorList>
            <person name="Buettner E."/>
        </authorList>
    </citation>
    <scope>NUCLEOTIDE SEQUENCE</scope>
    <source>
        <strain evidence="1">CG-C14</strain>
    </source>
</reference>
<evidence type="ECO:0000313" key="2">
    <source>
        <dbReference type="Proteomes" id="UP001144978"/>
    </source>
</evidence>
<keyword evidence="2" id="KW-1185">Reference proteome</keyword>
<dbReference type="Proteomes" id="UP001144978">
    <property type="component" value="Unassembled WGS sequence"/>
</dbReference>
<comment type="caution">
    <text evidence="1">The sequence shown here is derived from an EMBL/GenBank/DDBJ whole genome shotgun (WGS) entry which is preliminary data.</text>
</comment>
<accession>A0ACC1Q6I4</accession>
<organism evidence="1 2">
    <name type="scientific">Trametes sanguinea</name>
    <dbReference type="NCBI Taxonomy" id="158606"/>
    <lineage>
        <taxon>Eukaryota</taxon>
        <taxon>Fungi</taxon>
        <taxon>Dikarya</taxon>
        <taxon>Basidiomycota</taxon>
        <taxon>Agaricomycotina</taxon>
        <taxon>Agaricomycetes</taxon>
        <taxon>Polyporales</taxon>
        <taxon>Polyporaceae</taxon>
        <taxon>Trametes</taxon>
    </lineage>
</organism>